<accession>A0A1F4UV34</accession>
<evidence type="ECO:0008006" key="3">
    <source>
        <dbReference type="Google" id="ProtNLM"/>
    </source>
</evidence>
<dbReference type="Gene3D" id="3.40.50.10320">
    <property type="entry name" value="LmbE-like"/>
    <property type="match status" value="1"/>
</dbReference>
<dbReference type="SUPFAM" id="SSF102588">
    <property type="entry name" value="LmbE-like"/>
    <property type="match status" value="1"/>
</dbReference>
<dbReference type="Proteomes" id="UP000177371">
    <property type="component" value="Unassembled WGS sequence"/>
</dbReference>
<proteinExistence type="predicted"/>
<dbReference type="EMBL" id="MEUT01000062">
    <property type="protein sequence ID" value="OGC48746.1"/>
    <property type="molecule type" value="Genomic_DNA"/>
</dbReference>
<reference evidence="1 2" key="1">
    <citation type="journal article" date="2016" name="Nat. Commun.">
        <title>Thousands of microbial genomes shed light on interconnected biogeochemical processes in an aquifer system.</title>
        <authorList>
            <person name="Anantharaman K."/>
            <person name="Brown C.T."/>
            <person name="Hug L.A."/>
            <person name="Sharon I."/>
            <person name="Castelle C.J."/>
            <person name="Probst A.J."/>
            <person name="Thomas B.C."/>
            <person name="Singh A."/>
            <person name="Wilkins M.J."/>
            <person name="Karaoz U."/>
            <person name="Brodie E.L."/>
            <person name="Williams K.H."/>
            <person name="Hubbard S.S."/>
            <person name="Banfield J.F."/>
        </authorList>
    </citation>
    <scope>NUCLEOTIDE SEQUENCE [LARGE SCALE GENOMIC DNA]</scope>
</reference>
<dbReference type="InterPro" id="IPR024078">
    <property type="entry name" value="LmbE-like_dom_sf"/>
</dbReference>
<dbReference type="STRING" id="1802610.A2W32_01175"/>
<protein>
    <recommendedName>
        <fullName evidence="3">GlcNAc-PI de-N-acetylase</fullName>
    </recommendedName>
</protein>
<evidence type="ECO:0000313" key="2">
    <source>
        <dbReference type="Proteomes" id="UP000177371"/>
    </source>
</evidence>
<gene>
    <name evidence="1" type="ORF">A2W32_01175</name>
</gene>
<sequence length="175" mass="19626">KILCFSTDKIRIEEAKAGASVLGSDISVIEKDPTKTGETIALVEAQIREFNPGILITHYYQDSHPEHRNVFEIVSNAIIQNRINAGNPKYLLSANSYNEICLDGVFEPNVYIDITDNFDIKLKAIEQHKSQPFEMWKKLATDQNTLLGSRISGTKFVEGFVQVPILGKLSILTLF</sequence>
<organism evidence="1 2">
    <name type="scientific">candidate division WWE3 bacterium RBG_16_37_10</name>
    <dbReference type="NCBI Taxonomy" id="1802610"/>
    <lineage>
        <taxon>Bacteria</taxon>
        <taxon>Katanobacteria</taxon>
    </lineage>
</organism>
<comment type="caution">
    <text evidence="1">The sequence shown here is derived from an EMBL/GenBank/DDBJ whole genome shotgun (WGS) entry which is preliminary data.</text>
</comment>
<feature type="non-terminal residue" evidence="1">
    <location>
        <position position="1"/>
    </location>
</feature>
<evidence type="ECO:0000313" key="1">
    <source>
        <dbReference type="EMBL" id="OGC48746.1"/>
    </source>
</evidence>
<name>A0A1F4UV34_UNCKA</name>
<dbReference type="AlphaFoldDB" id="A0A1F4UV34"/>